<dbReference type="AlphaFoldDB" id="A0AAE0IJ42"/>
<feature type="non-terminal residue" evidence="1">
    <location>
        <position position="1"/>
    </location>
</feature>
<keyword evidence="2" id="KW-1185">Reference proteome</keyword>
<accession>A0AAE0IJ42</accession>
<comment type="caution">
    <text evidence="1">The sequence shown here is derived from an EMBL/GenBank/DDBJ whole genome shotgun (WGS) entry which is preliminary data.</text>
</comment>
<protein>
    <submittedName>
        <fullName evidence="1">Uncharacterized protein</fullName>
    </submittedName>
</protein>
<dbReference type="EMBL" id="JAUEDM010000002">
    <property type="protein sequence ID" value="KAK3326051.1"/>
    <property type="molecule type" value="Genomic_DNA"/>
</dbReference>
<organism evidence="1 2">
    <name type="scientific">Apodospora peruviana</name>
    <dbReference type="NCBI Taxonomy" id="516989"/>
    <lineage>
        <taxon>Eukaryota</taxon>
        <taxon>Fungi</taxon>
        <taxon>Dikarya</taxon>
        <taxon>Ascomycota</taxon>
        <taxon>Pezizomycotina</taxon>
        <taxon>Sordariomycetes</taxon>
        <taxon>Sordariomycetidae</taxon>
        <taxon>Sordariales</taxon>
        <taxon>Lasiosphaeriaceae</taxon>
        <taxon>Apodospora</taxon>
    </lineage>
</organism>
<dbReference type="Proteomes" id="UP001283341">
    <property type="component" value="Unassembled WGS sequence"/>
</dbReference>
<sequence length="250" mass="28319">HPSVAIFVALRPPTVRPDTQPARGRVVVYIHMPLQDLLFKDMIILSHLSIRQATTTTHPSSSCLTHRLLDPTNDMFEAPHDPRFAMAHHIETFRQRAAQSQLKIFRAFCQNSCRVLWYCGGIEPNWQSLMGRYRETEGTTGAATRHRRRFILSSTASCLSAIWPARGLYIGRLGSTLSHHHELCGEMEQLSRAISRTRLSRQKTNIVEIDLLLFQNALAMQMPRLDGNDPLLGMSCHSNKSALSVALLRR</sequence>
<name>A0AAE0IJ42_9PEZI</name>
<gene>
    <name evidence="1" type="ORF">B0H66DRAFT_616884</name>
</gene>
<evidence type="ECO:0000313" key="2">
    <source>
        <dbReference type="Proteomes" id="UP001283341"/>
    </source>
</evidence>
<evidence type="ECO:0000313" key="1">
    <source>
        <dbReference type="EMBL" id="KAK3326051.1"/>
    </source>
</evidence>
<proteinExistence type="predicted"/>
<reference evidence="1" key="2">
    <citation type="submission" date="2023-06" db="EMBL/GenBank/DDBJ databases">
        <authorList>
            <consortium name="Lawrence Berkeley National Laboratory"/>
            <person name="Haridas S."/>
            <person name="Hensen N."/>
            <person name="Bonometti L."/>
            <person name="Westerberg I."/>
            <person name="Brannstrom I.O."/>
            <person name="Guillou S."/>
            <person name="Cros-Aarteil S."/>
            <person name="Calhoun S."/>
            <person name="Kuo A."/>
            <person name="Mondo S."/>
            <person name="Pangilinan J."/>
            <person name="Riley R."/>
            <person name="Labutti K."/>
            <person name="Andreopoulos B."/>
            <person name="Lipzen A."/>
            <person name="Chen C."/>
            <person name="Yanf M."/>
            <person name="Daum C."/>
            <person name="Ng V."/>
            <person name="Clum A."/>
            <person name="Steindorff A."/>
            <person name="Ohm R."/>
            <person name="Martin F."/>
            <person name="Silar P."/>
            <person name="Natvig D."/>
            <person name="Lalanne C."/>
            <person name="Gautier V."/>
            <person name="Ament-Velasquez S.L."/>
            <person name="Kruys A."/>
            <person name="Hutchinson M.I."/>
            <person name="Powell A.J."/>
            <person name="Barry K."/>
            <person name="Miller A.N."/>
            <person name="Grigoriev I.V."/>
            <person name="Debuchy R."/>
            <person name="Gladieux P."/>
            <person name="Thoren M.H."/>
            <person name="Johannesson H."/>
        </authorList>
    </citation>
    <scope>NUCLEOTIDE SEQUENCE</scope>
    <source>
        <strain evidence="1">CBS 118394</strain>
    </source>
</reference>
<reference evidence="1" key="1">
    <citation type="journal article" date="2023" name="Mol. Phylogenet. Evol.">
        <title>Genome-scale phylogeny and comparative genomics of the fungal order Sordariales.</title>
        <authorList>
            <person name="Hensen N."/>
            <person name="Bonometti L."/>
            <person name="Westerberg I."/>
            <person name="Brannstrom I.O."/>
            <person name="Guillou S."/>
            <person name="Cros-Aarteil S."/>
            <person name="Calhoun S."/>
            <person name="Haridas S."/>
            <person name="Kuo A."/>
            <person name="Mondo S."/>
            <person name="Pangilinan J."/>
            <person name="Riley R."/>
            <person name="LaButti K."/>
            <person name="Andreopoulos B."/>
            <person name="Lipzen A."/>
            <person name="Chen C."/>
            <person name="Yan M."/>
            <person name="Daum C."/>
            <person name="Ng V."/>
            <person name="Clum A."/>
            <person name="Steindorff A."/>
            <person name="Ohm R.A."/>
            <person name="Martin F."/>
            <person name="Silar P."/>
            <person name="Natvig D.O."/>
            <person name="Lalanne C."/>
            <person name="Gautier V."/>
            <person name="Ament-Velasquez S.L."/>
            <person name="Kruys A."/>
            <person name="Hutchinson M.I."/>
            <person name="Powell A.J."/>
            <person name="Barry K."/>
            <person name="Miller A.N."/>
            <person name="Grigoriev I.V."/>
            <person name="Debuchy R."/>
            <person name="Gladieux P."/>
            <person name="Hiltunen Thoren M."/>
            <person name="Johannesson H."/>
        </authorList>
    </citation>
    <scope>NUCLEOTIDE SEQUENCE</scope>
    <source>
        <strain evidence="1">CBS 118394</strain>
    </source>
</reference>